<keyword evidence="2 7" id="KW-0732">Signal</keyword>
<evidence type="ECO:0000256" key="7">
    <source>
        <dbReference type="SAM" id="SignalP"/>
    </source>
</evidence>
<proteinExistence type="predicted"/>
<dbReference type="EMBL" id="JASKHM010000016">
    <property type="protein sequence ID" value="MEQ4485578.1"/>
    <property type="molecule type" value="Genomic_DNA"/>
</dbReference>
<dbReference type="Proteomes" id="UP001493487">
    <property type="component" value="Unassembled WGS sequence"/>
</dbReference>
<dbReference type="PROSITE" id="PS51257">
    <property type="entry name" value="PROKAR_LIPOPROTEIN"/>
    <property type="match status" value="1"/>
</dbReference>
<evidence type="ECO:0000256" key="1">
    <source>
        <dbReference type="ARBA" id="ARBA00022475"/>
    </source>
</evidence>
<keyword evidence="1" id="KW-1003">Cell membrane</keyword>
<reference evidence="8 9" key="1">
    <citation type="journal article" date="2023" name="Genome Announc.">
        <title>Pan-Genome Analyses of the Genus Cohnella and Proposal of the Novel Species Cohnella silvisoli sp. nov., Isolated from Forest Soil.</title>
        <authorList>
            <person name="Wang C."/>
            <person name="Mao L."/>
            <person name="Bao G."/>
            <person name="Zhu H."/>
        </authorList>
    </citation>
    <scope>NUCLEOTIDE SEQUENCE [LARGE SCALE GENOMIC DNA]</scope>
    <source>
        <strain evidence="8 9">NL03-T5-1</strain>
    </source>
</reference>
<evidence type="ECO:0000256" key="4">
    <source>
        <dbReference type="ARBA" id="ARBA00023139"/>
    </source>
</evidence>
<evidence type="ECO:0000256" key="5">
    <source>
        <dbReference type="ARBA" id="ARBA00023288"/>
    </source>
</evidence>
<comment type="caution">
    <text evidence="8">The sequence shown here is derived from an EMBL/GenBank/DDBJ whole genome shotgun (WGS) entry which is preliminary data.</text>
</comment>
<dbReference type="InterPro" id="IPR006059">
    <property type="entry name" value="SBP"/>
</dbReference>
<dbReference type="Pfam" id="PF01547">
    <property type="entry name" value="SBP_bac_1"/>
    <property type="match status" value="1"/>
</dbReference>
<evidence type="ECO:0000256" key="3">
    <source>
        <dbReference type="ARBA" id="ARBA00023136"/>
    </source>
</evidence>
<protein>
    <submittedName>
        <fullName evidence="8">Extracellular solute-binding protein</fullName>
    </submittedName>
</protein>
<keyword evidence="5" id="KW-0449">Lipoprotein</keyword>
<dbReference type="PANTHER" id="PTHR43649">
    <property type="entry name" value="ARABINOSE-BINDING PROTEIN-RELATED"/>
    <property type="match status" value="1"/>
</dbReference>
<accession>A0ABV1KZT7</accession>
<dbReference type="SUPFAM" id="SSF53850">
    <property type="entry name" value="Periplasmic binding protein-like II"/>
    <property type="match status" value="1"/>
</dbReference>
<keyword evidence="3" id="KW-0472">Membrane</keyword>
<feature type="region of interest" description="Disordered" evidence="6">
    <location>
        <begin position="31"/>
        <end position="55"/>
    </location>
</feature>
<dbReference type="RefSeq" id="WP_232188222.1">
    <property type="nucleotide sequence ID" value="NZ_JAIOAP010000015.1"/>
</dbReference>
<gene>
    <name evidence="8" type="ORF">QJS35_24635</name>
</gene>
<name>A0ABV1KZT7_9BACL</name>
<organism evidence="8 9">
    <name type="scientific">Cohnella silvisoli</name>
    <dbReference type="NCBI Taxonomy" id="2873699"/>
    <lineage>
        <taxon>Bacteria</taxon>
        <taxon>Bacillati</taxon>
        <taxon>Bacillota</taxon>
        <taxon>Bacilli</taxon>
        <taxon>Bacillales</taxon>
        <taxon>Paenibacillaceae</taxon>
        <taxon>Cohnella</taxon>
    </lineage>
</organism>
<evidence type="ECO:0000313" key="9">
    <source>
        <dbReference type="Proteomes" id="UP001493487"/>
    </source>
</evidence>
<sequence>MNKKRKTFVSLLLSTMLALSVLAGCGKSNNTEATATPSASPSETTPAAATEKASAEASSLEGKVVFWSMWSNTEPQSKVIDEAVADFKAANPKVDVEVKYNGRDINKLIKPALESGQQIDIFEQDPGAALANLKDHVLKLDDLLAQQSVGSDGKTVKDSILPSLMDWVKSLSVTAGLDEGYYAIPQQPYAVLFFYNKALFEKAGITAVPASWEEFLADCELLKKSGVEPITFDDAYRDLFIGGYLGSAMGSDWTDKLVKDKTGDMWKDPMVLQFAKDIQNLKDKDYFSKKIAGNKYPAGQQDLALGKVAMYLNGTWLPNEISATAGPDFKWGSFQFPIIPNGNDKGGQQGLTFGAQGLLLNKNSKNVPAAFELVKYLVGKKAQEGMAKQAVAIPATVDTEWPAPLAEAAVAFNNAKVNMPWGFGIDNGADFSTGTVIPVFMELATGKIGPDEYVAKMAAEAKKFYAGK</sequence>
<feature type="chain" id="PRO_5047222190" evidence="7">
    <location>
        <begin position="24"/>
        <end position="468"/>
    </location>
</feature>
<dbReference type="InterPro" id="IPR050490">
    <property type="entry name" value="Bact_solute-bd_prot1"/>
</dbReference>
<feature type="signal peptide" evidence="7">
    <location>
        <begin position="1"/>
        <end position="23"/>
    </location>
</feature>
<evidence type="ECO:0000313" key="8">
    <source>
        <dbReference type="EMBL" id="MEQ4485578.1"/>
    </source>
</evidence>
<dbReference type="PANTHER" id="PTHR43649:SF33">
    <property type="entry name" value="POLYGALACTURONAN_RHAMNOGALACTURONAN-BINDING PROTEIN YTCQ"/>
    <property type="match status" value="1"/>
</dbReference>
<dbReference type="Gene3D" id="3.40.190.10">
    <property type="entry name" value="Periplasmic binding protein-like II"/>
    <property type="match status" value="2"/>
</dbReference>
<evidence type="ECO:0000256" key="2">
    <source>
        <dbReference type="ARBA" id="ARBA00022729"/>
    </source>
</evidence>
<evidence type="ECO:0000256" key="6">
    <source>
        <dbReference type="SAM" id="MobiDB-lite"/>
    </source>
</evidence>
<keyword evidence="9" id="KW-1185">Reference proteome</keyword>
<keyword evidence="4" id="KW-0564">Palmitate</keyword>